<sequence>MDLKLARAVMDIQSSNYSITSIQRLQKTGFDFDRLSGQIVCKLVSRNFGLGLKILVSCGIQLACVDRETGDTPLILLAAEGLCGPVRYLLAHLPVEHLLHANESKRSVLSLLLSRGHGDCGCLEALLLRLPLSVGIHPHESCNRIVLTVADILDRIKTSEMDRVAGVFKFWISTNLINLENTTEETTDSAEDPRIKIQRRTIGVVVSDCLAGWKNTTVIRTSTFKCIQMLAKLHILGRLSTAFLESCRREIEVSQTLDRQKPLEPIQIKQLQQLQEGIVHLIDVFTPIPPLKTLTILRVRRQLQRAMLSASEESARDANCKAFFHHQIKELNLPMYLSQMILLQENVHFC</sequence>
<dbReference type="AlphaFoldDB" id="A0A5K3EZS8"/>
<accession>A0A5K3EZS8</accession>
<reference evidence="1" key="1">
    <citation type="submission" date="2019-11" db="UniProtKB">
        <authorList>
            <consortium name="WormBaseParasite"/>
        </authorList>
    </citation>
    <scope>IDENTIFICATION</scope>
</reference>
<organism evidence="1">
    <name type="scientific">Mesocestoides corti</name>
    <name type="common">Flatworm</name>
    <dbReference type="NCBI Taxonomy" id="53468"/>
    <lineage>
        <taxon>Eukaryota</taxon>
        <taxon>Metazoa</taxon>
        <taxon>Spiralia</taxon>
        <taxon>Lophotrochozoa</taxon>
        <taxon>Platyhelminthes</taxon>
        <taxon>Cestoda</taxon>
        <taxon>Eucestoda</taxon>
        <taxon>Cyclophyllidea</taxon>
        <taxon>Mesocestoididae</taxon>
        <taxon>Mesocestoides</taxon>
    </lineage>
</organism>
<proteinExistence type="predicted"/>
<protein>
    <submittedName>
        <fullName evidence="1">ANK_REP_REGION domain-containing protein</fullName>
    </submittedName>
</protein>
<evidence type="ECO:0000313" key="1">
    <source>
        <dbReference type="WBParaSite" id="MCU_004446-RA"/>
    </source>
</evidence>
<name>A0A5K3EZS8_MESCO</name>
<dbReference type="WBParaSite" id="MCU_004446-RA">
    <property type="protein sequence ID" value="MCU_004446-RA"/>
    <property type="gene ID" value="MCU_004446"/>
</dbReference>